<reference evidence="1 2" key="1">
    <citation type="submission" date="2023-12" db="EMBL/GenBank/DDBJ databases">
        <title>Description of new species of Mycobacterium terrae complex isolated from sewage at the Sao Paulo Zoological Park Foundation in Brazil.</title>
        <authorList>
            <person name="Romagnoli C.L."/>
            <person name="Conceicao E.C."/>
            <person name="Machado E."/>
            <person name="Barreto L.B.P.F."/>
            <person name="Sharma A."/>
            <person name="Silva N.M."/>
            <person name="Marques L.E."/>
            <person name="Juliana M.A."/>
            <person name="Lourenco M.C.S."/>
            <person name="Digiampietri L.A."/>
            <person name="Suffys P.N."/>
            <person name="Viana-Niero C."/>
        </authorList>
    </citation>
    <scope>NUCLEOTIDE SEQUENCE [LARGE SCALE GENOMIC DNA]</scope>
    <source>
        <strain evidence="1 2">MYC098</strain>
    </source>
</reference>
<accession>A0ABU5XP15</accession>
<keyword evidence="2" id="KW-1185">Reference proteome</keyword>
<evidence type="ECO:0008006" key="3">
    <source>
        <dbReference type="Google" id="ProtNLM"/>
    </source>
</evidence>
<name>A0ABU5XP15_9MYCO</name>
<gene>
    <name evidence="1" type="ORF">K6T79_18530</name>
</gene>
<dbReference type="EMBL" id="JAYJJR010000013">
    <property type="protein sequence ID" value="MEB3023042.1"/>
    <property type="molecule type" value="Genomic_DNA"/>
</dbReference>
<evidence type="ECO:0000313" key="1">
    <source>
        <dbReference type="EMBL" id="MEB3023042.1"/>
    </source>
</evidence>
<dbReference type="Proteomes" id="UP001299596">
    <property type="component" value="Unassembled WGS sequence"/>
</dbReference>
<organism evidence="1 2">
    <name type="scientific">[Mycobacterium] crassicus</name>
    <dbReference type="NCBI Taxonomy" id="2872309"/>
    <lineage>
        <taxon>Bacteria</taxon>
        <taxon>Bacillati</taxon>
        <taxon>Actinomycetota</taxon>
        <taxon>Actinomycetes</taxon>
        <taxon>Mycobacteriales</taxon>
        <taxon>Mycobacteriaceae</taxon>
        <taxon>Mycolicibacter</taxon>
    </lineage>
</organism>
<comment type="caution">
    <text evidence="1">The sequence shown here is derived from an EMBL/GenBank/DDBJ whole genome shotgun (WGS) entry which is preliminary data.</text>
</comment>
<sequence>MATTDADLISRRVRGGYRADESEQLLADLLSQHSGHNLVHALVRNGFATEAVAEELCASL</sequence>
<dbReference type="RefSeq" id="WP_329780305.1">
    <property type="nucleotide sequence ID" value="NZ_JAYJJR010000013.1"/>
</dbReference>
<protein>
    <recommendedName>
        <fullName evidence="3">Regulatory protein RecX</fullName>
    </recommendedName>
</protein>
<evidence type="ECO:0000313" key="2">
    <source>
        <dbReference type="Proteomes" id="UP001299596"/>
    </source>
</evidence>
<proteinExistence type="predicted"/>